<evidence type="ECO:0000313" key="4">
    <source>
        <dbReference type="EMBL" id="MQY09425.1"/>
    </source>
</evidence>
<dbReference type="Proteomes" id="UP000487268">
    <property type="component" value="Unassembled WGS sequence"/>
</dbReference>
<proteinExistence type="inferred from homology"/>
<dbReference type="NCBIfam" id="NF038402">
    <property type="entry name" value="TroA_like"/>
    <property type="match status" value="1"/>
</dbReference>
<feature type="domain" description="Fe/B12 periplasmic-binding" evidence="3">
    <location>
        <begin position="54"/>
        <end position="307"/>
    </location>
</feature>
<keyword evidence="5" id="KW-1185">Reference proteome</keyword>
<dbReference type="InterPro" id="IPR054828">
    <property type="entry name" value="Vit_B12_bind_prot"/>
</dbReference>
<dbReference type="PROSITE" id="PS51257">
    <property type="entry name" value="PROKAR_LIPOPROTEIN"/>
    <property type="match status" value="1"/>
</dbReference>
<evidence type="ECO:0000313" key="5">
    <source>
        <dbReference type="Proteomes" id="UP000487268"/>
    </source>
</evidence>
<accession>A0A7K0C7L5</accession>
<dbReference type="RefSeq" id="WP_328595283.1">
    <property type="nucleotide sequence ID" value="NZ_WEGH01000006.1"/>
</dbReference>
<evidence type="ECO:0000256" key="2">
    <source>
        <dbReference type="ARBA" id="ARBA00022729"/>
    </source>
</evidence>
<gene>
    <name evidence="4" type="primary">yfmC</name>
    <name evidence="4" type="ORF">ACRB68_75510</name>
</gene>
<dbReference type="Gene3D" id="3.40.50.1980">
    <property type="entry name" value="Nitrogenase molybdenum iron protein domain"/>
    <property type="match status" value="2"/>
</dbReference>
<name>A0A7K0C7L5_9ACTN</name>
<keyword evidence="2" id="KW-0732">Signal</keyword>
<dbReference type="InterPro" id="IPR002491">
    <property type="entry name" value="ABC_transptr_periplasmic_BD"/>
</dbReference>
<comment type="caution">
    <text evidence="4">The sequence shown here is derived from an EMBL/GenBank/DDBJ whole genome shotgun (WGS) entry which is preliminary data.</text>
</comment>
<dbReference type="Pfam" id="PF01497">
    <property type="entry name" value="Peripla_BP_2"/>
    <property type="match status" value="1"/>
</dbReference>
<protein>
    <submittedName>
        <fullName evidence="4">Fe(3+)-citrate-binding protein YfmC</fullName>
    </submittedName>
</protein>
<dbReference type="InterPro" id="IPR050902">
    <property type="entry name" value="ABC_Transporter_SBP"/>
</dbReference>
<dbReference type="EMBL" id="WEGH01000006">
    <property type="protein sequence ID" value="MQY09425.1"/>
    <property type="molecule type" value="Genomic_DNA"/>
</dbReference>
<dbReference type="CDD" id="cd01143">
    <property type="entry name" value="YvrC"/>
    <property type="match status" value="1"/>
</dbReference>
<organism evidence="4 5">
    <name type="scientific">Actinomadura macrotermitis</name>
    <dbReference type="NCBI Taxonomy" id="2585200"/>
    <lineage>
        <taxon>Bacteria</taxon>
        <taxon>Bacillati</taxon>
        <taxon>Actinomycetota</taxon>
        <taxon>Actinomycetes</taxon>
        <taxon>Streptosporangiales</taxon>
        <taxon>Thermomonosporaceae</taxon>
        <taxon>Actinomadura</taxon>
    </lineage>
</organism>
<comment type="similarity">
    <text evidence="1">Belongs to the bacterial solute-binding protein 8 family.</text>
</comment>
<dbReference type="GO" id="GO:0071281">
    <property type="term" value="P:cellular response to iron ion"/>
    <property type="evidence" value="ECO:0007669"/>
    <property type="project" value="TreeGrafter"/>
</dbReference>
<sequence length="310" mass="32110">MRPLRALGAAAAAGILTLAAGCGGSDDGKSEGAGKAVTVQAANGAVTVPAAPKRIVSLAPTHTESLFAIGAGAQVVAADEYSTYPANAPKTKLSGFKPNVEAITKYNPDLVVLSNDSDGIVKALEKVKVPVLLEPAAATMDEAYDEILDLGKATGHAAEAEKVTADMRGKIQQIVAGVPQPPAGKRFSYFHELDDHLSTVTSKTFIGQIYGLFALRNVADAADKSGSGYPQMSAEGLLKANPDLVFLGDTKCCSQTPATVAKRPGWQDLTAVKKQQVVGLDDDIASRWGPRMPELVKTIGDAVQKATAAA</sequence>
<reference evidence="4 5" key="1">
    <citation type="submission" date="2019-10" db="EMBL/GenBank/DDBJ databases">
        <title>Actinomadura rubteroloni sp. nov. and Actinomadura macrotermitis sp. nov., isolated from the gut of fungus growing-termite Macrotermes natalensis.</title>
        <authorList>
            <person name="Benndorf R."/>
            <person name="Martin K."/>
            <person name="Kuefner M."/>
            <person name="De Beer W."/>
            <person name="Kaster A.-K."/>
            <person name="Vollmers J."/>
            <person name="Poulsen M."/>
            <person name="Beemelmanns C."/>
        </authorList>
    </citation>
    <scope>NUCLEOTIDE SEQUENCE [LARGE SCALE GENOMIC DNA]</scope>
    <source>
        <strain evidence="4 5">RB68</strain>
    </source>
</reference>
<dbReference type="PROSITE" id="PS50983">
    <property type="entry name" value="FE_B12_PBP"/>
    <property type="match status" value="1"/>
</dbReference>
<dbReference type="AlphaFoldDB" id="A0A7K0C7L5"/>
<dbReference type="SUPFAM" id="SSF53807">
    <property type="entry name" value="Helical backbone' metal receptor"/>
    <property type="match status" value="1"/>
</dbReference>
<evidence type="ECO:0000256" key="1">
    <source>
        <dbReference type="ARBA" id="ARBA00008814"/>
    </source>
</evidence>
<dbReference type="PANTHER" id="PTHR30535:SF34">
    <property type="entry name" value="MOLYBDATE-BINDING PROTEIN MOLA"/>
    <property type="match status" value="1"/>
</dbReference>
<dbReference type="PANTHER" id="PTHR30535">
    <property type="entry name" value="VITAMIN B12-BINDING PROTEIN"/>
    <property type="match status" value="1"/>
</dbReference>
<evidence type="ECO:0000259" key="3">
    <source>
        <dbReference type="PROSITE" id="PS50983"/>
    </source>
</evidence>